<dbReference type="PANTHER" id="PTHR30544:SF5">
    <property type="entry name" value="RADICAL SAM CORE DOMAIN-CONTAINING PROTEIN"/>
    <property type="match status" value="1"/>
</dbReference>
<keyword evidence="2" id="KW-0004">4Fe-4S</keyword>
<dbReference type="Gene3D" id="3.20.20.70">
    <property type="entry name" value="Aldolase class I"/>
    <property type="match status" value="1"/>
</dbReference>
<protein>
    <submittedName>
        <fullName evidence="3">Radical SAM protein</fullName>
    </submittedName>
</protein>
<comment type="caution">
    <text evidence="3">The sequence shown here is derived from an EMBL/GenBank/DDBJ whole genome shotgun (WGS) entry which is preliminary data.</text>
</comment>
<comment type="cofactor">
    <cofactor evidence="1">
        <name>[4Fe-4S] cluster</name>
        <dbReference type="ChEBI" id="CHEBI:49883"/>
    </cofactor>
</comment>
<dbReference type="PANTHER" id="PTHR30544">
    <property type="entry name" value="23S RRNA METHYLTRANSFERASE"/>
    <property type="match status" value="1"/>
</dbReference>
<keyword evidence="2" id="KW-0479">Metal-binding</keyword>
<evidence type="ECO:0000256" key="1">
    <source>
        <dbReference type="ARBA" id="ARBA00001966"/>
    </source>
</evidence>
<name>T1AD02_9ZZZZ</name>
<proteinExistence type="predicted"/>
<dbReference type="InterPro" id="IPR040072">
    <property type="entry name" value="Methyltransferase_A"/>
</dbReference>
<feature type="non-terminal residue" evidence="3">
    <location>
        <position position="124"/>
    </location>
</feature>
<dbReference type="EMBL" id="AUZX01008632">
    <property type="protein sequence ID" value="EQD54972.1"/>
    <property type="molecule type" value="Genomic_DNA"/>
</dbReference>
<sequence>MTSPYDLTREDLDELLDGEPRYRADQVWRGLWEENRPVAAMTTLPRALRQRLDGALAPALRAVNEVTSDRGATRKWVFELAGGATVETVLMTYDDRVTVCVSSQAGCAMGCTFCATGQAGFTRS</sequence>
<dbReference type="InterPro" id="IPR013785">
    <property type="entry name" value="Aldolase_TIM"/>
</dbReference>
<organism evidence="3">
    <name type="scientific">mine drainage metagenome</name>
    <dbReference type="NCBI Taxonomy" id="410659"/>
    <lineage>
        <taxon>unclassified sequences</taxon>
        <taxon>metagenomes</taxon>
        <taxon>ecological metagenomes</taxon>
    </lineage>
</organism>
<dbReference type="GO" id="GO:0051539">
    <property type="term" value="F:4 iron, 4 sulfur cluster binding"/>
    <property type="evidence" value="ECO:0007669"/>
    <property type="project" value="UniProtKB-KW"/>
</dbReference>
<dbReference type="AlphaFoldDB" id="T1AD02"/>
<keyword evidence="2" id="KW-0411">Iron-sulfur</keyword>
<evidence type="ECO:0000313" key="3">
    <source>
        <dbReference type="EMBL" id="EQD54972.1"/>
    </source>
</evidence>
<dbReference type="GO" id="GO:0070475">
    <property type="term" value="P:rRNA base methylation"/>
    <property type="evidence" value="ECO:0007669"/>
    <property type="project" value="TreeGrafter"/>
</dbReference>
<dbReference type="GO" id="GO:0030488">
    <property type="term" value="P:tRNA methylation"/>
    <property type="evidence" value="ECO:0007669"/>
    <property type="project" value="TreeGrafter"/>
</dbReference>
<keyword evidence="2" id="KW-0408">Iron</keyword>
<reference evidence="3" key="2">
    <citation type="journal article" date="2014" name="ISME J.">
        <title>Microbial stratification in low pH oxic and suboxic macroscopic growths along an acid mine drainage.</title>
        <authorList>
            <person name="Mendez-Garcia C."/>
            <person name="Mesa V."/>
            <person name="Sprenger R.R."/>
            <person name="Richter M."/>
            <person name="Diez M.S."/>
            <person name="Solano J."/>
            <person name="Bargiela R."/>
            <person name="Golyshina O.V."/>
            <person name="Manteca A."/>
            <person name="Ramos J.L."/>
            <person name="Gallego J.R."/>
            <person name="Llorente I."/>
            <person name="Martins Dos Santos V.A."/>
            <person name="Jensen O.N."/>
            <person name="Pelaez A.I."/>
            <person name="Sanchez J."/>
            <person name="Ferrer M."/>
        </authorList>
    </citation>
    <scope>NUCLEOTIDE SEQUENCE</scope>
</reference>
<reference evidence="3" key="1">
    <citation type="submission" date="2013-08" db="EMBL/GenBank/DDBJ databases">
        <authorList>
            <person name="Mendez C."/>
            <person name="Richter M."/>
            <person name="Ferrer M."/>
            <person name="Sanchez J."/>
        </authorList>
    </citation>
    <scope>NUCLEOTIDE SEQUENCE</scope>
</reference>
<dbReference type="Gene3D" id="1.10.150.530">
    <property type="match status" value="1"/>
</dbReference>
<gene>
    <name evidence="3" type="ORF">B1A_11973</name>
</gene>
<accession>T1AD02</accession>
<evidence type="ECO:0000256" key="2">
    <source>
        <dbReference type="ARBA" id="ARBA00022485"/>
    </source>
</evidence>